<sequence>MTKIGNLIELPKRLDYRGNLTFVEGEKNIPFHISRTYWVYDVPGGQNRGGHSHKHCREFIIAANGSFTVTLDNGKEKESFLLNHPYQGLLVDTDIWRTLEDFSSGAVCLVLAEDPFEEEDYIRDYDEYLQFIDKKNG</sequence>
<proteinExistence type="predicted"/>
<organism evidence="2 3">
    <name type="scientific">Prevotella disiens DNF00882</name>
    <dbReference type="NCBI Taxonomy" id="1401075"/>
    <lineage>
        <taxon>Bacteria</taxon>
        <taxon>Pseudomonadati</taxon>
        <taxon>Bacteroidota</taxon>
        <taxon>Bacteroidia</taxon>
        <taxon>Bacteroidales</taxon>
        <taxon>Prevotellaceae</taxon>
        <taxon>Prevotella</taxon>
    </lineage>
</organism>
<protein>
    <submittedName>
        <fullName evidence="2">WxcM domain-containing protein</fullName>
    </submittedName>
</protein>
<dbReference type="InterPro" id="IPR014710">
    <property type="entry name" value="RmlC-like_jellyroll"/>
</dbReference>
<gene>
    <name evidence="2" type="ORF">HMPREF0654_00790</name>
</gene>
<dbReference type="RefSeq" id="WP_036881976.1">
    <property type="nucleotide sequence ID" value="NZ_JRNR01000002.1"/>
</dbReference>
<evidence type="ECO:0000313" key="3">
    <source>
        <dbReference type="Proteomes" id="UP000029538"/>
    </source>
</evidence>
<name>A0A096AV33_9BACT</name>
<dbReference type="Pfam" id="PF05523">
    <property type="entry name" value="FdtA"/>
    <property type="match status" value="1"/>
</dbReference>
<evidence type="ECO:0000313" key="2">
    <source>
        <dbReference type="EMBL" id="KGF50650.1"/>
    </source>
</evidence>
<feature type="domain" description="Sugar 3,4-ketoisomerase QdtA cupin" evidence="1">
    <location>
        <begin position="6"/>
        <end position="131"/>
    </location>
</feature>
<reference evidence="2 3" key="1">
    <citation type="submission" date="2014-07" db="EMBL/GenBank/DDBJ databases">
        <authorList>
            <person name="McCorrison J."/>
            <person name="Sanka R."/>
            <person name="Torralba M."/>
            <person name="Gillis M."/>
            <person name="Haft D.H."/>
            <person name="Methe B."/>
            <person name="Sutton G."/>
            <person name="Nelson K.E."/>
        </authorList>
    </citation>
    <scope>NUCLEOTIDE SEQUENCE [LARGE SCALE GENOMIC DNA]</scope>
    <source>
        <strain evidence="2 3">DNF00882</strain>
    </source>
</reference>
<dbReference type="Gene3D" id="2.60.120.10">
    <property type="entry name" value="Jelly Rolls"/>
    <property type="match status" value="1"/>
</dbReference>
<evidence type="ECO:0000259" key="1">
    <source>
        <dbReference type="Pfam" id="PF05523"/>
    </source>
</evidence>
<dbReference type="CDD" id="cd20292">
    <property type="entry name" value="cupin_QdtA-like"/>
    <property type="match status" value="1"/>
</dbReference>
<comment type="caution">
    <text evidence="2">The sequence shown here is derived from an EMBL/GenBank/DDBJ whole genome shotgun (WGS) entry which is preliminary data.</text>
</comment>
<dbReference type="EMBL" id="JRNR01000002">
    <property type="protein sequence ID" value="KGF50650.1"/>
    <property type="molecule type" value="Genomic_DNA"/>
</dbReference>
<dbReference type="SUPFAM" id="SSF51182">
    <property type="entry name" value="RmlC-like cupins"/>
    <property type="match status" value="1"/>
</dbReference>
<dbReference type="InterPro" id="IPR011051">
    <property type="entry name" value="RmlC_Cupin_sf"/>
</dbReference>
<dbReference type="InterPro" id="IPR008894">
    <property type="entry name" value="QdtA_cupin_dom"/>
</dbReference>
<dbReference type="AlphaFoldDB" id="A0A096AV33"/>
<dbReference type="Proteomes" id="UP000029538">
    <property type="component" value="Unassembled WGS sequence"/>
</dbReference>
<accession>A0A096AV33</accession>